<sequence length="79" mass="8601">MQSTNLENQSAIIDIKGAQDGVLNLCENLELWMTYLPSKLRGIPIIHLAIPGSHNSMTCTIEKNNCIGPDEPALIRAVA</sequence>
<dbReference type="GeneID" id="105367974"/>
<evidence type="ECO:0000313" key="1">
    <source>
        <dbReference type="Proteomes" id="UP000695007"/>
    </source>
</evidence>
<dbReference type="GO" id="GO:0008081">
    <property type="term" value="F:phosphoric diester hydrolase activity"/>
    <property type="evidence" value="ECO:0007669"/>
    <property type="project" value="InterPro"/>
</dbReference>
<reference evidence="2" key="1">
    <citation type="submission" date="2025-08" db="UniProtKB">
        <authorList>
            <consortium name="RefSeq"/>
        </authorList>
    </citation>
    <scope>IDENTIFICATION</scope>
</reference>
<protein>
    <submittedName>
        <fullName evidence="2">PI-PLC X domain-containing protein 3</fullName>
    </submittedName>
</protein>
<dbReference type="RefSeq" id="XP_011505190.1">
    <property type="nucleotide sequence ID" value="XM_011506888.1"/>
</dbReference>
<dbReference type="Gene3D" id="3.20.20.190">
    <property type="entry name" value="Phosphatidylinositol (PI) phosphodiesterase"/>
    <property type="match status" value="1"/>
</dbReference>
<dbReference type="GO" id="GO:0006629">
    <property type="term" value="P:lipid metabolic process"/>
    <property type="evidence" value="ECO:0007669"/>
    <property type="project" value="InterPro"/>
</dbReference>
<evidence type="ECO:0000313" key="2">
    <source>
        <dbReference type="RefSeq" id="XP_011505190.1"/>
    </source>
</evidence>
<dbReference type="AlphaFoldDB" id="A0AAJ6YVM8"/>
<dbReference type="Proteomes" id="UP000695007">
    <property type="component" value="Unplaced"/>
</dbReference>
<dbReference type="KEGG" id="csol:105367974"/>
<dbReference type="InterPro" id="IPR017946">
    <property type="entry name" value="PLC-like_Pdiesterase_TIM-brl"/>
</dbReference>
<dbReference type="SUPFAM" id="SSF51695">
    <property type="entry name" value="PLC-like phosphodiesterases"/>
    <property type="match status" value="1"/>
</dbReference>
<accession>A0AAJ6YVM8</accession>
<name>A0AAJ6YVM8_9HYME</name>
<keyword evidence="1" id="KW-1185">Reference proteome</keyword>
<organism evidence="1 2">
    <name type="scientific">Ceratosolen solmsi marchali</name>
    <dbReference type="NCBI Taxonomy" id="326594"/>
    <lineage>
        <taxon>Eukaryota</taxon>
        <taxon>Metazoa</taxon>
        <taxon>Ecdysozoa</taxon>
        <taxon>Arthropoda</taxon>
        <taxon>Hexapoda</taxon>
        <taxon>Insecta</taxon>
        <taxon>Pterygota</taxon>
        <taxon>Neoptera</taxon>
        <taxon>Endopterygota</taxon>
        <taxon>Hymenoptera</taxon>
        <taxon>Apocrita</taxon>
        <taxon>Proctotrupomorpha</taxon>
        <taxon>Chalcidoidea</taxon>
        <taxon>Agaonidae</taxon>
        <taxon>Agaoninae</taxon>
        <taxon>Ceratosolen</taxon>
    </lineage>
</organism>
<gene>
    <name evidence="2" type="primary">LOC105367974</name>
</gene>
<proteinExistence type="predicted"/>